<feature type="compositionally biased region" description="Acidic residues" evidence="1">
    <location>
        <begin position="419"/>
        <end position="431"/>
    </location>
</feature>
<dbReference type="Proteomes" id="UP000462055">
    <property type="component" value="Unassembled WGS sequence"/>
</dbReference>
<feature type="region of interest" description="Disordered" evidence="1">
    <location>
        <begin position="149"/>
        <end position="367"/>
    </location>
</feature>
<dbReference type="AlphaFoldDB" id="A0A6I4MIM4"/>
<evidence type="ECO:0000256" key="1">
    <source>
        <dbReference type="SAM" id="MobiDB-lite"/>
    </source>
</evidence>
<feature type="region of interest" description="Disordered" evidence="1">
    <location>
        <begin position="390"/>
        <end position="452"/>
    </location>
</feature>
<sequence>MTNEYTYYMRDGAPTGSPGRYDRASILQYLKSSDPGAVTEAGEAYLRFAAAYEKLTPKLAQIGHDLNDAWNGTDAAAAQEQLRNLWASSRTIGAASRDFGTAIERHGSEYLAWYKNNMPQPKNDAEARSWMQGANERITETWSAFPSSISTSLSSSNLEHGGLISTTPAGGSVGPGAPGGVGGPDGAGEFNGSTTLNAAPSSASSGSESRGGNLPGNLTPTPLAKSPGGGPETPIAPPIPPGQHGAPPVGFSPTSPGSGNQANQGTDLSGVPSPGMIGDSSPALPDDPKVPLSNPGSGSANPVSSGLPPHVPNGAGFVPGPGSAGLPGGAVLGLPRSANGAKGGGTPEIGDLNRNGPSGNGRIRNGVIGRGSIGPGAATAAATFREATAARSGPMAMGPMVGAGGSTSGDRERHRQAWADEDSNLWNEDIEAVPGVLGAAPRRPTRDGGPAS</sequence>
<gene>
    <name evidence="2" type="ORF">F8568_038000</name>
</gene>
<evidence type="ECO:0000313" key="2">
    <source>
        <dbReference type="EMBL" id="MWA06048.1"/>
    </source>
</evidence>
<accession>A0A6I4MIM4</accession>
<feature type="compositionally biased region" description="Low complexity" evidence="1">
    <location>
        <begin position="390"/>
        <end position="400"/>
    </location>
</feature>
<feature type="compositionally biased region" description="Basic and acidic residues" evidence="1">
    <location>
        <begin position="409"/>
        <end position="418"/>
    </location>
</feature>
<feature type="compositionally biased region" description="Polar residues" evidence="1">
    <location>
        <begin position="252"/>
        <end position="267"/>
    </location>
</feature>
<keyword evidence="3" id="KW-1185">Reference proteome</keyword>
<dbReference type="Gene3D" id="1.20.1260.20">
    <property type="entry name" value="PPE superfamily"/>
    <property type="match status" value="1"/>
</dbReference>
<evidence type="ECO:0000313" key="3">
    <source>
        <dbReference type="Proteomes" id="UP000462055"/>
    </source>
</evidence>
<dbReference type="EMBL" id="WBMS02000045">
    <property type="protein sequence ID" value="MWA06048.1"/>
    <property type="molecule type" value="Genomic_DNA"/>
</dbReference>
<feature type="compositionally biased region" description="Low complexity" evidence="1">
    <location>
        <begin position="198"/>
        <end position="212"/>
    </location>
</feature>
<comment type="caution">
    <text evidence="2">The sequence shown here is derived from an EMBL/GenBank/DDBJ whole genome shotgun (WGS) entry which is preliminary data.</text>
</comment>
<feature type="compositionally biased region" description="Gly residues" evidence="1">
    <location>
        <begin position="171"/>
        <end position="186"/>
    </location>
</feature>
<name>A0A6I4MIM4_9ACTN</name>
<dbReference type="RefSeq" id="WP_151598455.1">
    <property type="nucleotide sequence ID" value="NZ_WBMS02000045.1"/>
</dbReference>
<proteinExistence type="predicted"/>
<organism evidence="2 3">
    <name type="scientific">Actinomadura physcomitrii</name>
    <dbReference type="NCBI Taxonomy" id="2650748"/>
    <lineage>
        <taxon>Bacteria</taxon>
        <taxon>Bacillati</taxon>
        <taxon>Actinomycetota</taxon>
        <taxon>Actinomycetes</taxon>
        <taxon>Streptosporangiales</taxon>
        <taxon>Thermomonosporaceae</taxon>
        <taxon>Actinomadura</taxon>
    </lineage>
</organism>
<protein>
    <recommendedName>
        <fullName evidence="4">PPE domain-containing protein</fullName>
    </recommendedName>
</protein>
<evidence type="ECO:0008006" key="4">
    <source>
        <dbReference type="Google" id="ProtNLM"/>
    </source>
</evidence>
<feature type="compositionally biased region" description="Polar residues" evidence="1">
    <location>
        <begin position="294"/>
        <end position="304"/>
    </location>
</feature>
<dbReference type="InterPro" id="IPR038332">
    <property type="entry name" value="PPE_sf"/>
</dbReference>
<feature type="compositionally biased region" description="Gly residues" evidence="1">
    <location>
        <begin position="317"/>
        <end position="331"/>
    </location>
</feature>
<reference evidence="2" key="1">
    <citation type="submission" date="2019-12" db="EMBL/GenBank/DDBJ databases">
        <title>Actinomadura physcomitrii sp. nov., a novel actinomycete isolated from moss [Physcomitrium sphaericum (Ludw) Fuernr].</title>
        <authorList>
            <person name="Zhuang X."/>
        </authorList>
    </citation>
    <scope>NUCLEOTIDE SEQUENCE [LARGE SCALE GENOMIC DNA]</scope>
    <source>
        <strain evidence="2">LD22</strain>
    </source>
</reference>